<dbReference type="Pfam" id="PF08534">
    <property type="entry name" value="Redoxin"/>
    <property type="match status" value="1"/>
</dbReference>
<dbReference type="InterPro" id="IPR050455">
    <property type="entry name" value="Tpx_Peroxidase_subfamily"/>
</dbReference>
<keyword evidence="4" id="KW-0575">Peroxidase</keyword>
<evidence type="ECO:0000256" key="1">
    <source>
        <dbReference type="ARBA" id="ARBA00023157"/>
    </source>
</evidence>
<dbReference type="InterPro" id="IPR013766">
    <property type="entry name" value="Thioredoxin_domain"/>
</dbReference>
<organism evidence="4 5">
    <name type="scientific">Vibrio zhanjiangensis</name>
    <dbReference type="NCBI Taxonomy" id="1046128"/>
    <lineage>
        <taxon>Bacteria</taxon>
        <taxon>Pseudomonadati</taxon>
        <taxon>Pseudomonadota</taxon>
        <taxon>Gammaproteobacteria</taxon>
        <taxon>Vibrionales</taxon>
        <taxon>Vibrionaceae</taxon>
        <taxon>Vibrio</taxon>
    </lineage>
</organism>
<accession>A0ABQ6EW80</accession>
<dbReference type="EMBL" id="BSPW01000018">
    <property type="protein sequence ID" value="GLT16951.1"/>
    <property type="molecule type" value="Genomic_DNA"/>
</dbReference>
<evidence type="ECO:0000313" key="4">
    <source>
        <dbReference type="EMBL" id="GLT16951.1"/>
    </source>
</evidence>
<dbReference type="PANTHER" id="PTHR43110">
    <property type="entry name" value="THIOL PEROXIDASE"/>
    <property type="match status" value="1"/>
</dbReference>
<dbReference type="RefSeq" id="WP_284190878.1">
    <property type="nucleotide sequence ID" value="NZ_BSPW01000018.1"/>
</dbReference>
<keyword evidence="5" id="KW-1185">Reference proteome</keyword>
<name>A0ABQ6EW80_9VIBR</name>
<protein>
    <submittedName>
        <fullName evidence="4">Thiol peroxidase</fullName>
    </submittedName>
</protein>
<dbReference type="SUPFAM" id="SSF52833">
    <property type="entry name" value="Thioredoxin-like"/>
    <property type="match status" value="1"/>
</dbReference>
<dbReference type="InterPro" id="IPR002065">
    <property type="entry name" value="TPX"/>
</dbReference>
<dbReference type="Gene3D" id="3.40.30.10">
    <property type="entry name" value="Glutaredoxin"/>
    <property type="match status" value="1"/>
</dbReference>
<keyword evidence="1" id="KW-1015">Disulfide bond</keyword>
<proteinExistence type="predicted"/>
<evidence type="ECO:0000259" key="3">
    <source>
        <dbReference type="PROSITE" id="PS51352"/>
    </source>
</evidence>
<dbReference type="Proteomes" id="UP001157138">
    <property type="component" value="Unassembled WGS sequence"/>
</dbReference>
<keyword evidence="2" id="KW-0676">Redox-active center</keyword>
<feature type="domain" description="Thioredoxin" evidence="3">
    <location>
        <begin position="4"/>
        <end position="166"/>
    </location>
</feature>
<dbReference type="PROSITE" id="PS51352">
    <property type="entry name" value="THIOREDOXIN_2"/>
    <property type="match status" value="1"/>
</dbReference>
<dbReference type="NCBIfam" id="NF001808">
    <property type="entry name" value="PRK00522.1"/>
    <property type="match status" value="1"/>
</dbReference>
<dbReference type="CDD" id="cd03014">
    <property type="entry name" value="PRX_Atyp2cys"/>
    <property type="match status" value="1"/>
</dbReference>
<evidence type="ECO:0000313" key="5">
    <source>
        <dbReference type="Proteomes" id="UP001157138"/>
    </source>
</evidence>
<keyword evidence="4" id="KW-0560">Oxidoreductase</keyword>
<comment type="caution">
    <text evidence="4">The sequence shown here is derived from an EMBL/GenBank/DDBJ whole genome shotgun (WGS) entry which is preliminary data.</text>
</comment>
<gene>
    <name evidence="4" type="primary">tpx</name>
    <name evidence="4" type="ORF">GCM10007938_07280</name>
</gene>
<dbReference type="GO" id="GO:0004601">
    <property type="term" value="F:peroxidase activity"/>
    <property type="evidence" value="ECO:0007669"/>
    <property type="project" value="UniProtKB-KW"/>
</dbReference>
<evidence type="ECO:0000256" key="2">
    <source>
        <dbReference type="ARBA" id="ARBA00023284"/>
    </source>
</evidence>
<dbReference type="PANTHER" id="PTHR43110:SF1">
    <property type="entry name" value="THIOL PEROXIDASE"/>
    <property type="match status" value="1"/>
</dbReference>
<sequence length="173" mass="18543">MSVTFLGTPIELSGALPKQGEIGPSFTLCDQSLSDIGPEHFAGKKLVLNIFPSVDTPTCANSVRTFNELAEGLNNTVVLCVSADLPFALSRFVENHELRHVSVASFFRSPTFALDHGVAISGGVLKGLASRAVIVLDEDRTVLHSQLVNEIADEPNYQQVIAAVKGASLQYTF</sequence>
<dbReference type="InterPro" id="IPR036249">
    <property type="entry name" value="Thioredoxin-like_sf"/>
</dbReference>
<reference evidence="5" key="1">
    <citation type="journal article" date="2019" name="Int. J. Syst. Evol. Microbiol.">
        <title>The Global Catalogue of Microorganisms (GCM) 10K type strain sequencing project: providing services to taxonomists for standard genome sequencing and annotation.</title>
        <authorList>
            <consortium name="The Broad Institute Genomics Platform"/>
            <consortium name="The Broad Institute Genome Sequencing Center for Infectious Disease"/>
            <person name="Wu L."/>
            <person name="Ma J."/>
        </authorList>
    </citation>
    <scope>NUCLEOTIDE SEQUENCE [LARGE SCALE GENOMIC DNA]</scope>
    <source>
        <strain evidence="5">NBRC 108723</strain>
    </source>
</reference>
<dbReference type="InterPro" id="IPR013740">
    <property type="entry name" value="Redoxin"/>
</dbReference>